<dbReference type="SUPFAM" id="SSF50974">
    <property type="entry name" value="Nitrous oxide reductase, N-terminal domain"/>
    <property type="match status" value="1"/>
</dbReference>
<dbReference type="OrthoDB" id="323500at2157"/>
<dbReference type="STRING" id="35743.SAMN04487937_2777"/>
<dbReference type="InterPro" id="IPR015943">
    <property type="entry name" value="WD40/YVTN_repeat-like_dom_sf"/>
</dbReference>
<dbReference type="InterPro" id="IPR011045">
    <property type="entry name" value="N2O_reductase_N"/>
</dbReference>
<gene>
    <name evidence="1" type="ORF">SAMN04487937_2777</name>
</gene>
<proteinExistence type="predicted"/>
<sequence length="346" mass="35553">MSRDGPIDGDAGDAPGRVVAVPCEGADVLALFALATGEPLGSVPVGSHPVHATTTADRTLVATMGERSVTAVDPGGEVTRVDTGVLGPSHFASANGDLYVSCSAGDALAVIDPVELTLTGRVGVGAEPHELAVGPDERRLYSGSRRDGVVDVVDTATRERLGTVDAGPEARVQGVALAPDGHRGYAVDQDGSRIVVFEPAGHGGEEPDAPATRVGHVRNAAAVGADPYDLVVTADRVFVPGRADGTVHEFSPDLTLEAVHEGFSRPVDLFKTNGRWWVLDAEAARLRSLDGAVVDTSAPGLVAAPVGGGRLLVSHYDDDRISLVDVADGTVWTADTPAYPFGAVVV</sequence>
<accession>A0A1I6HNQ7</accession>
<dbReference type="RefSeq" id="WP_092923534.1">
    <property type="nucleotide sequence ID" value="NZ_FOYN01000004.1"/>
</dbReference>
<reference evidence="2" key="1">
    <citation type="submission" date="2016-10" db="EMBL/GenBank/DDBJ databases">
        <authorList>
            <person name="Varghese N."/>
            <person name="Submissions S."/>
        </authorList>
    </citation>
    <scope>NUCLEOTIDE SEQUENCE [LARGE SCALE GENOMIC DNA]</scope>
    <source>
        <strain evidence="2">RD 26</strain>
    </source>
</reference>
<dbReference type="EMBL" id="FOYN01000004">
    <property type="protein sequence ID" value="SFR56083.1"/>
    <property type="molecule type" value="Genomic_DNA"/>
</dbReference>
<dbReference type="AlphaFoldDB" id="A0A1I6HNQ7"/>
<evidence type="ECO:0000313" key="1">
    <source>
        <dbReference type="EMBL" id="SFR56083.1"/>
    </source>
</evidence>
<dbReference type="Proteomes" id="UP000198932">
    <property type="component" value="Unassembled WGS sequence"/>
</dbReference>
<organism evidence="1 2">
    <name type="scientific">Halorubrum sodomense</name>
    <dbReference type="NCBI Taxonomy" id="35743"/>
    <lineage>
        <taxon>Archaea</taxon>
        <taxon>Methanobacteriati</taxon>
        <taxon>Methanobacteriota</taxon>
        <taxon>Stenosarchaea group</taxon>
        <taxon>Halobacteria</taxon>
        <taxon>Halobacteriales</taxon>
        <taxon>Haloferacaceae</taxon>
        <taxon>Halorubrum</taxon>
    </lineage>
</organism>
<evidence type="ECO:0000313" key="2">
    <source>
        <dbReference type="Proteomes" id="UP000198932"/>
    </source>
</evidence>
<protein>
    <submittedName>
        <fullName evidence="1">40-residue YVTN family beta-propeller repeat-containing protein</fullName>
    </submittedName>
</protein>
<name>A0A1I6HNQ7_HALSD</name>
<keyword evidence="2" id="KW-1185">Reference proteome</keyword>
<dbReference type="Gene3D" id="2.130.10.10">
    <property type="entry name" value="YVTN repeat-like/Quinoprotein amine dehydrogenase"/>
    <property type="match status" value="1"/>
</dbReference>